<feature type="transmembrane region" description="Helical" evidence="6">
    <location>
        <begin position="173"/>
        <end position="192"/>
    </location>
</feature>
<feature type="transmembrane region" description="Helical" evidence="6">
    <location>
        <begin position="288"/>
        <end position="306"/>
    </location>
</feature>
<dbReference type="RefSeq" id="WP_268005826.1">
    <property type="nucleotide sequence ID" value="NZ_BSUT01000001.1"/>
</dbReference>
<dbReference type="PROSITE" id="PS00217">
    <property type="entry name" value="SUGAR_TRANSPORT_2"/>
    <property type="match status" value="1"/>
</dbReference>
<feature type="transmembrane region" description="Helical" evidence="6">
    <location>
        <begin position="346"/>
        <end position="369"/>
    </location>
</feature>
<dbReference type="PANTHER" id="PTHR23508">
    <property type="entry name" value="CARBOXYLIC ACID TRANSPORTER PROTEIN HOMOLOG"/>
    <property type="match status" value="1"/>
</dbReference>
<dbReference type="CDD" id="cd17316">
    <property type="entry name" value="MFS_SV2_like"/>
    <property type="match status" value="1"/>
</dbReference>
<keyword evidence="2" id="KW-0813">Transport</keyword>
<evidence type="ECO:0000313" key="9">
    <source>
        <dbReference type="Proteomes" id="UP001164761"/>
    </source>
</evidence>
<keyword evidence="4 6" id="KW-1133">Transmembrane helix</keyword>
<feature type="transmembrane region" description="Helical" evidence="6">
    <location>
        <begin position="114"/>
        <end position="132"/>
    </location>
</feature>
<feature type="transmembrane region" description="Helical" evidence="6">
    <location>
        <begin position="85"/>
        <end position="108"/>
    </location>
</feature>
<protein>
    <submittedName>
        <fullName evidence="8">MFS transporter</fullName>
    </submittedName>
</protein>
<dbReference type="InterPro" id="IPR011701">
    <property type="entry name" value="MFS"/>
</dbReference>
<organism evidence="8 9">
    <name type="scientific">Alicyclobacillus fastidiosus</name>
    <dbReference type="NCBI Taxonomy" id="392011"/>
    <lineage>
        <taxon>Bacteria</taxon>
        <taxon>Bacillati</taxon>
        <taxon>Bacillota</taxon>
        <taxon>Bacilli</taxon>
        <taxon>Bacillales</taxon>
        <taxon>Alicyclobacillaceae</taxon>
        <taxon>Alicyclobacillus</taxon>
    </lineage>
</organism>
<evidence type="ECO:0000259" key="7">
    <source>
        <dbReference type="PROSITE" id="PS50850"/>
    </source>
</evidence>
<feature type="transmembrane region" description="Helical" evidence="6">
    <location>
        <begin position="224"/>
        <end position="244"/>
    </location>
</feature>
<accession>A0ABY6ZGE2</accession>
<dbReference type="PROSITE" id="PS00216">
    <property type="entry name" value="SUGAR_TRANSPORT_1"/>
    <property type="match status" value="1"/>
</dbReference>
<gene>
    <name evidence="8" type="ORF">NZD89_27640</name>
</gene>
<feature type="transmembrane region" description="Helical" evidence="6">
    <location>
        <begin position="312"/>
        <end position="334"/>
    </location>
</feature>
<dbReference type="InterPro" id="IPR005829">
    <property type="entry name" value="Sugar_transporter_CS"/>
</dbReference>
<dbReference type="SUPFAM" id="SSF103473">
    <property type="entry name" value="MFS general substrate transporter"/>
    <property type="match status" value="1"/>
</dbReference>
<evidence type="ECO:0000256" key="6">
    <source>
        <dbReference type="SAM" id="Phobius"/>
    </source>
</evidence>
<feature type="transmembrane region" description="Helical" evidence="6">
    <location>
        <begin position="20"/>
        <end position="42"/>
    </location>
</feature>
<evidence type="ECO:0000313" key="8">
    <source>
        <dbReference type="EMBL" id="WAH41927.1"/>
    </source>
</evidence>
<dbReference type="InterPro" id="IPR036259">
    <property type="entry name" value="MFS_trans_sf"/>
</dbReference>
<proteinExistence type="predicted"/>
<dbReference type="PROSITE" id="PS50850">
    <property type="entry name" value="MFS"/>
    <property type="match status" value="1"/>
</dbReference>
<feature type="transmembrane region" description="Helical" evidence="6">
    <location>
        <begin position="54"/>
        <end position="73"/>
    </location>
</feature>
<keyword evidence="3 6" id="KW-0812">Transmembrane</keyword>
<dbReference type="Proteomes" id="UP001164761">
    <property type="component" value="Chromosome"/>
</dbReference>
<evidence type="ECO:0000256" key="5">
    <source>
        <dbReference type="ARBA" id="ARBA00023136"/>
    </source>
</evidence>
<dbReference type="PANTHER" id="PTHR23508:SF10">
    <property type="entry name" value="CARBOXYLIC ACID TRANSPORTER PROTEIN HOMOLOG"/>
    <property type="match status" value="1"/>
</dbReference>
<dbReference type="InterPro" id="IPR020846">
    <property type="entry name" value="MFS_dom"/>
</dbReference>
<sequence>MSNVSVSPAAVKVPSPTRILIASGLGNLFDSMDVLLFSYILVSLGRNWHLNPGVMGMLGSLALVGMAIGSAFAGSLADRFGRRTMFMLTLLLYSIASGLSGFATTVGILMLLRFLTGLGLGGELPVSTTYVLESSQDVTRGRRVVFLQMFWAFGSLVAALIAFFVIPSVGWRAAFWICAIPALYTIFLRIGLPETPRYRNLPKRLTLRQSFAKTWSKGMSRRSAVTWTLWFTMNYAYYGLFTWLPTMMTHKGYSLVHSFGYVLIMTLAQVPGYLTAAWLVEKWGRKKTLVIAIFLSALASLGFGFATSTGTLILFGLLISYFMLGAWAATYLFSVEQFPTAARATGMGWSAGFGRIGGVLAPTLTGWLLGAKVGFPIIFGIFFAVLLVGALIVGWFGLETKGKQLE</sequence>
<dbReference type="EMBL" id="CP104067">
    <property type="protein sequence ID" value="WAH41927.1"/>
    <property type="molecule type" value="Genomic_DNA"/>
</dbReference>
<evidence type="ECO:0000256" key="2">
    <source>
        <dbReference type="ARBA" id="ARBA00022448"/>
    </source>
</evidence>
<dbReference type="Gene3D" id="1.20.1250.20">
    <property type="entry name" value="MFS general substrate transporter like domains"/>
    <property type="match status" value="2"/>
</dbReference>
<feature type="domain" description="Major facilitator superfamily (MFS) profile" evidence="7">
    <location>
        <begin position="19"/>
        <end position="401"/>
    </location>
</feature>
<reference evidence="8" key="1">
    <citation type="submission" date="2022-08" db="EMBL/GenBank/DDBJ databases">
        <title>Alicyclobacillus fastidiosus DSM 17978, complete genome.</title>
        <authorList>
            <person name="Wang Q."/>
            <person name="Cai R."/>
            <person name="Wang Z."/>
        </authorList>
    </citation>
    <scope>NUCLEOTIDE SEQUENCE</scope>
    <source>
        <strain evidence="8">DSM 17978</strain>
    </source>
</reference>
<dbReference type="Pfam" id="PF07690">
    <property type="entry name" value="MFS_1"/>
    <property type="match status" value="1"/>
</dbReference>
<evidence type="ECO:0000256" key="1">
    <source>
        <dbReference type="ARBA" id="ARBA00004651"/>
    </source>
</evidence>
<feature type="transmembrane region" description="Helical" evidence="6">
    <location>
        <begin position="256"/>
        <end position="276"/>
    </location>
</feature>
<keyword evidence="9" id="KW-1185">Reference proteome</keyword>
<keyword evidence="5 6" id="KW-0472">Membrane</keyword>
<evidence type="ECO:0000256" key="4">
    <source>
        <dbReference type="ARBA" id="ARBA00022989"/>
    </source>
</evidence>
<feature type="transmembrane region" description="Helical" evidence="6">
    <location>
        <begin position="144"/>
        <end position="167"/>
    </location>
</feature>
<feature type="transmembrane region" description="Helical" evidence="6">
    <location>
        <begin position="375"/>
        <end position="398"/>
    </location>
</feature>
<name>A0ABY6ZGE2_9BACL</name>
<comment type="subcellular location">
    <subcellularLocation>
        <location evidence="1">Cell membrane</location>
        <topology evidence="1">Multi-pass membrane protein</topology>
    </subcellularLocation>
</comment>
<evidence type="ECO:0000256" key="3">
    <source>
        <dbReference type="ARBA" id="ARBA00022692"/>
    </source>
</evidence>